<dbReference type="Gene3D" id="1.10.10.10">
    <property type="entry name" value="Winged helix-like DNA-binding domain superfamily/Winged helix DNA-binding domain"/>
    <property type="match status" value="1"/>
</dbReference>
<dbReference type="PANTHER" id="PTHR47691:SF3">
    <property type="entry name" value="HTH-TYPE TRANSCRIPTIONAL REGULATOR RV0890C-RELATED"/>
    <property type="match status" value="1"/>
</dbReference>
<evidence type="ECO:0000256" key="1">
    <source>
        <dbReference type="ARBA" id="ARBA00023125"/>
    </source>
</evidence>
<evidence type="ECO:0000259" key="3">
    <source>
        <dbReference type="PROSITE" id="PS51755"/>
    </source>
</evidence>
<evidence type="ECO:0000313" key="4">
    <source>
        <dbReference type="EMBL" id="TYO66297.1"/>
    </source>
</evidence>
<dbReference type="GO" id="GO:0003677">
    <property type="term" value="F:DNA binding"/>
    <property type="evidence" value="ECO:0007669"/>
    <property type="project" value="UniProtKB-UniRule"/>
</dbReference>
<gene>
    <name evidence="4" type="ORF">FXV83_12265</name>
</gene>
<dbReference type="InterPro" id="IPR036388">
    <property type="entry name" value="WH-like_DNA-bd_sf"/>
</dbReference>
<dbReference type="InterPro" id="IPR016032">
    <property type="entry name" value="Sig_transdc_resp-reg_C-effctor"/>
</dbReference>
<dbReference type="GO" id="GO:0000160">
    <property type="term" value="P:phosphorelay signal transduction system"/>
    <property type="evidence" value="ECO:0007669"/>
    <property type="project" value="InterPro"/>
</dbReference>
<dbReference type="RefSeq" id="WP_148739430.1">
    <property type="nucleotide sequence ID" value="NZ_VSTH01000038.1"/>
</dbReference>
<dbReference type="SUPFAM" id="SSF48452">
    <property type="entry name" value="TPR-like"/>
    <property type="match status" value="2"/>
</dbReference>
<reference evidence="4 5" key="1">
    <citation type="submission" date="2019-08" db="EMBL/GenBank/DDBJ databases">
        <title>Bradyrhizobium hipponensis sp. nov., a rhizobium isolated from a Lupinus angustifolius root nodule in Tunisia.</title>
        <authorList>
            <person name="Off K."/>
            <person name="Rejili M."/>
            <person name="Mars M."/>
            <person name="Brachmann A."/>
            <person name="Marin M."/>
        </authorList>
    </citation>
    <scope>NUCLEOTIDE SEQUENCE [LARGE SCALE GENOMIC DNA]</scope>
    <source>
        <strain evidence="5">aSej3</strain>
    </source>
</reference>
<dbReference type="InterPro" id="IPR001867">
    <property type="entry name" value="OmpR/PhoB-type_DNA-bd"/>
</dbReference>
<accession>A0A5S4YS66</accession>
<organism evidence="4 5">
    <name type="scientific">Bradyrhizobium hipponense</name>
    <dbReference type="NCBI Taxonomy" id="2605638"/>
    <lineage>
        <taxon>Bacteria</taxon>
        <taxon>Pseudomonadati</taxon>
        <taxon>Pseudomonadota</taxon>
        <taxon>Alphaproteobacteria</taxon>
        <taxon>Hyphomicrobiales</taxon>
        <taxon>Nitrobacteraceae</taxon>
        <taxon>Bradyrhizobium</taxon>
    </lineage>
</organism>
<dbReference type="CDD" id="cd00383">
    <property type="entry name" value="trans_reg_C"/>
    <property type="match status" value="1"/>
</dbReference>
<dbReference type="InterPro" id="IPR011990">
    <property type="entry name" value="TPR-like_helical_dom_sf"/>
</dbReference>
<keyword evidence="5" id="KW-1185">Reference proteome</keyword>
<dbReference type="InterPro" id="IPR027417">
    <property type="entry name" value="P-loop_NTPase"/>
</dbReference>
<dbReference type="Gene3D" id="1.25.40.10">
    <property type="entry name" value="Tetratricopeptide repeat domain"/>
    <property type="match status" value="1"/>
</dbReference>
<protein>
    <recommendedName>
        <fullName evidence="3">OmpR/PhoB-type domain-containing protein</fullName>
    </recommendedName>
</protein>
<dbReference type="SMART" id="SM00862">
    <property type="entry name" value="Trans_reg_C"/>
    <property type="match status" value="1"/>
</dbReference>
<evidence type="ECO:0000256" key="2">
    <source>
        <dbReference type="PROSITE-ProRule" id="PRU01091"/>
    </source>
</evidence>
<dbReference type="PROSITE" id="PS51755">
    <property type="entry name" value="OMPR_PHOB"/>
    <property type="match status" value="1"/>
</dbReference>
<dbReference type="GO" id="GO:0006355">
    <property type="term" value="P:regulation of DNA-templated transcription"/>
    <property type="evidence" value="ECO:0007669"/>
    <property type="project" value="InterPro"/>
</dbReference>
<sequence length="967" mass="105709">MSDRDNRPERTFLFGPFRLSTSKRVLLEGDRVVRLGGKAIEILIALVERAGELVSKRELVEIAWPDTFVVEANLTVQVAALRRALGEDDTANQYIVNSPGRGYRFVAPLKVLEEGRAGFDQPASPEAHNLPAQLTRLVGRAEALQAVKRKLTDGRLVSIVGPPGVGKTAIALQLAETMLSQFRHGVWLIDLGSIADASLIPSVIASALPIDVRSSDMLSGIAAALRYKNLLLVFDNCEHLIDGAAAAIRELLRGSGDIKALITSREPLRIEGEQVFRLPPLEVPPMAATLGAKDVSSYPAVQLFVERAAAIVNGFELTDANAAFAAQICRGLDGNPLAIEVASARVDAFGVKGLAARIEDRMHLLADSHRGSPARHRTIAAALEWSYQLLSEDEQYVLRCVGIFSGSFTLDAAVSVIPARERIDTASILADLVCKSLLAVDVGSEGARFRLLEIAKAFVLAKLIEKSERDELAVRLASCLTEMLRKCADGPKRVQTLREAVQELDNVRGILNWAFSPGCRPQAGVALTAAAVPVWLENSLLTECIVWTTKAIEALEATAESERSEMILKAAFGLAVMFTEGMTSRSREALNRSIELAGQLGDRQWELRARLGLVLFLHRRGDFKGALEGTKRIERLVADAGEPAAVAMTKSVKSASLFFRAEYATALNLAREAHEYFRTHSDASHIGRWGLNHSIYAQCVMARAYWNLGRFDRTVRACLSAHSEAEETGNPTSICQALSWCGASLFLSLEDLDRAAGAIQRFKQVAQDNNIKSYVFASIGFEGRLLFLRGEIEPAERLLREALSKLSGAQYDNVSIPFLGRLAELLVVDRRPEEGLLASAECLERTKATDALWLLPDALRIHGDVLAALEGPDSQSAEVNLRESIEVSVRQGALGWELRSAESLANFLRRKHQDEEASAVLDRTLGKFAEGLEAVPFRRAKTLLDELRRVASPEEARPSARRPDPRV</sequence>
<dbReference type="PANTHER" id="PTHR47691">
    <property type="entry name" value="REGULATOR-RELATED"/>
    <property type="match status" value="1"/>
</dbReference>
<dbReference type="SUPFAM" id="SSF46894">
    <property type="entry name" value="C-terminal effector domain of the bipartite response regulators"/>
    <property type="match status" value="1"/>
</dbReference>
<dbReference type="AlphaFoldDB" id="A0A5S4YS66"/>
<evidence type="ECO:0000313" key="5">
    <source>
        <dbReference type="Proteomes" id="UP000324797"/>
    </source>
</evidence>
<dbReference type="PRINTS" id="PR00364">
    <property type="entry name" value="DISEASERSIST"/>
</dbReference>
<feature type="domain" description="OmpR/PhoB-type" evidence="3">
    <location>
        <begin position="9"/>
        <end position="107"/>
    </location>
</feature>
<comment type="caution">
    <text evidence="4">The sequence shown here is derived from an EMBL/GenBank/DDBJ whole genome shotgun (WGS) entry which is preliminary data.</text>
</comment>
<feature type="DNA-binding region" description="OmpR/PhoB-type" evidence="2">
    <location>
        <begin position="9"/>
        <end position="107"/>
    </location>
</feature>
<dbReference type="Gene3D" id="3.40.50.300">
    <property type="entry name" value="P-loop containing nucleotide triphosphate hydrolases"/>
    <property type="match status" value="1"/>
</dbReference>
<dbReference type="SUPFAM" id="SSF52540">
    <property type="entry name" value="P-loop containing nucleoside triphosphate hydrolases"/>
    <property type="match status" value="1"/>
</dbReference>
<keyword evidence="1 2" id="KW-0238">DNA-binding</keyword>
<dbReference type="EMBL" id="VSTH01000038">
    <property type="protein sequence ID" value="TYO66297.1"/>
    <property type="molecule type" value="Genomic_DNA"/>
</dbReference>
<name>A0A5S4YS66_9BRAD</name>
<proteinExistence type="predicted"/>
<dbReference type="Proteomes" id="UP000324797">
    <property type="component" value="Unassembled WGS sequence"/>
</dbReference>
<dbReference type="Pfam" id="PF00486">
    <property type="entry name" value="Trans_reg_C"/>
    <property type="match status" value="1"/>
</dbReference>